<keyword evidence="1" id="KW-0472">Membrane</keyword>
<feature type="transmembrane region" description="Helical" evidence="1">
    <location>
        <begin position="43"/>
        <end position="64"/>
    </location>
</feature>
<evidence type="ECO:0000259" key="2">
    <source>
        <dbReference type="PROSITE" id="PS50234"/>
    </source>
</evidence>
<protein>
    <recommendedName>
        <fullName evidence="2">VWFA domain-containing protein</fullName>
    </recommendedName>
</protein>
<feature type="transmembrane region" description="Helical" evidence="1">
    <location>
        <begin position="76"/>
        <end position="96"/>
    </location>
</feature>
<dbReference type="InterPro" id="IPR036465">
    <property type="entry name" value="vWFA_dom_sf"/>
</dbReference>
<feature type="domain" description="VWFA" evidence="2">
    <location>
        <begin position="107"/>
        <end position="250"/>
    </location>
</feature>
<gene>
    <name evidence="3" type="ORF">Poly30_41340</name>
</gene>
<evidence type="ECO:0000313" key="3">
    <source>
        <dbReference type="EMBL" id="QDV08581.1"/>
    </source>
</evidence>
<evidence type="ECO:0000313" key="4">
    <source>
        <dbReference type="Proteomes" id="UP000320390"/>
    </source>
</evidence>
<dbReference type="PROSITE" id="PS50234">
    <property type="entry name" value="VWFA"/>
    <property type="match status" value="1"/>
</dbReference>
<dbReference type="SUPFAM" id="SSF53300">
    <property type="entry name" value="vWA-like"/>
    <property type="match status" value="1"/>
</dbReference>
<dbReference type="InterPro" id="IPR002035">
    <property type="entry name" value="VWF_A"/>
</dbReference>
<keyword evidence="1" id="KW-0812">Transmembrane</keyword>
<dbReference type="PANTHER" id="PTHR37947:SF1">
    <property type="entry name" value="BLL2462 PROTEIN"/>
    <property type="match status" value="1"/>
</dbReference>
<dbReference type="SUPFAM" id="SSF52317">
    <property type="entry name" value="Class I glutamine amidotransferase-like"/>
    <property type="match status" value="1"/>
</dbReference>
<accession>A0A518EWY5</accession>
<organism evidence="3 4">
    <name type="scientific">Saltatorellus ferox</name>
    <dbReference type="NCBI Taxonomy" id="2528018"/>
    <lineage>
        <taxon>Bacteria</taxon>
        <taxon>Pseudomonadati</taxon>
        <taxon>Planctomycetota</taxon>
        <taxon>Planctomycetia</taxon>
        <taxon>Planctomycetia incertae sedis</taxon>
        <taxon>Saltatorellus</taxon>
    </lineage>
</organism>
<dbReference type="InterPro" id="IPR029062">
    <property type="entry name" value="Class_I_gatase-like"/>
</dbReference>
<dbReference type="PANTHER" id="PTHR37947">
    <property type="entry name" value="BLL2462 PROTEIN"/>
    <property type="match status" value="1"/>
</dbReference>
<dbReference type="RefSeq" id="WP_145201506.1">
    <property type="nucleotide sequence ID" value="NZ_CP036434.1"/>
</dbReference>
<dbReference type="OrthoDB" id="252901at2"/>
<reference evidence="3 4" key="1">
    <citation type="submission" date="2019-02" db="EMBL/GenBank/DDBJ databases">
        <title>Deep-cultivation of Planctomycetes and their phenomic and genomic characterization uncovers novel biology.</title>
        <authorList>
            <person name="Wiegand S."/>
            <person name="Jogler M."/>
            <person name="Boedeker C."/>
            <person name="Pinto D."/>
            <person name="Vollmers J."/>
            <person name="Rivas-Marin E."/>
            <person name="Kohn T."/>
            <person name="Peeters S.H."/>
            <person name="Heuer A."/>
            <person name="Rast P."/>
            <person name="Oberbeckmann S."/>
            <person name="Bunk B."/>
            <person name="Jeske O."/>
            <person name="Meyerdierks A."/>
            <person name="Storesund J.E."/>
            <person name="Kallscheuer N."/>
            <person name="Luecker S."/>
            <person name="Lage O.M."/>
            <person name="Pohl T."/>
            <person name="Merkel B.J."/>
            <person name="Hornburger P."/>
            <person name="Mueller R.-W."/>
            <person name="Bruemmer F."/>
            <person name="Labrenz M."/>
            <person name="Spormann A.M."/>
            <person name="Op den Camp H."/>
            <person name="Overmann J."/>
            <person name="Amann R."/>
            <person name="Jetten M.S.M."/>
            <person name="Mascher T."/>
            <person name="Medema M.H."/>
            <person name="Devos D.P."/>
            <person name="Kaster A.-K."/>
            <person name="Ovreas L."/>
            <person name="Rohde M."/>
            <person name="Galperin M.Y."/>
            <person name="Jogler C."/>
        </authorList>
    </citation>
    <scope>NUCLEOTIDE SEQUENCE [LARGE SCALE GENOMIC DNA]</scope>
    <source>
        <strain evidence="3 4">Poly30</strain>
    </source>
</reference>
<proteinExistence type="predicted"/>
<dbReference type="SMART" id="SM00327">
    <property type="entry name" value="VWA"/>
    <property type="match status" value="1"/>
</dbReference>
<keyword evidence="4" id="KW-1185">Reference proteome</keyword>
<dbReference type="Gene3D" id="3.40.50.410">
    <property type="entry name" value="von Willebrand factor, type A domain"/>
    <property type="match status" value="1"/>
</dbReference>
<name>A0A518EWY5_9BACT</name>
<dbReference type="Gene3D" id="3.40.50.880">
    <property type="match status" value="1"/>
</dbReference>
<dbReference type="EMBL" id="CP036434">
    <property type="protein sequence ID" value="QDV08581.1"/>
    <property type="molecule type" value="Genomic_DNA"/>
</dbReference>
<dbReference type="Proteomes" id="UP000320390">
    <property type="component" value="Chromosome"/>
</dbReference>
<dbReference type="AlphaFoldDB" id="A0A518EWY5"/>
<sequence>MMPSLLTMKIALLESLVQAQESAVASRGADAVQETWRFLEMPAPWIVALILVPGALAIATIAYWRESLSRRMRWSLVTLRALSFLLLLAVIFRPVFVRQEQSVIQPEVLFLFDDSGSMASQDPYIGADEARRAVTALTGKSPETASRAEIATALRPGLIEAATERGYVPRTLRFADDLSTLGDNTTLSGRGAATALGDAIRAALAGHRGRYVSDIVVVSDGRSNVGALPEEAALAARTSGIAINTVLIGDARTEVNVHVELVDAPESVLEGDQVEIAARVSARGTEGGDVTLYLEELSTNGRDEVRLVASVEVPLVESGDRVVLVAGRDAVDFGSTERRFRLRVEPLQDERVIDDNVAFATVAVSREKVRVLYVEGYPRYEYRFLNTELRRMDERIDVQLYLLSATPDFQQDRTKGLAPLTSVPTSREELLENYDVVILGDVNPYDISPDPAKGEEFVRSLTEFVERGGGLCLIAGPYDMPRSIAGTEFASLLPVELDRTGFGAVDAPTEDEYRYTLEEPAAPHEIVRLEGDLEVNRTLWEAPRGLKGFFWHFPVLGAKPGSQVLLRHSTISTANPGERDPLLVVGYYPSGRTMFLGIEASYRWRNRYGYRYYEAFWRNALRWLALGRMRSGDRRFELEALRSEYDISERVTLEARVLDEDFRPSDQPSQEIVIAGPDGEPENLVLAGVTNRPGLYRGTYQPERPGRYTAKIDSGASASGSASSSTGRVSTEFMVTLPSRESADPSPDPEGLARLAGATGGVALTIDTADEIAQAFPPDQERREPVSSQLDDAWDRWATLLLALGILGVEWILRKKAELV</sequence>
<keyword evidence="1" id="KW-1133">Transmembrane helix</keyword>
<evidence type="ECO:0000256" key="1">
    <source>
        <dbReference type="SAM" id="Phobius"/>
    </source>
</evidence>
<dbReference type="CDD" id="cd00198">
    <property type="entry name" value="vWFA"/>
    <property type="match status" value="1"/>
</dbReference>